<proteinExistence type="predicted"/>
<accession>A0ABR0LP41</accession>
<feature type="region of interest" description="Disordered" evidence="1">
    <location>
        <begin position="1"/>
        <end position="21"/>
    </location>
</feature>
<evidence type="ECO:0000313" key="2">
    <source>
        <dbReference type="EMBL" id="KAK5201318.1"/>
    </source>
</evidence>
<feature type="compositionally biased region" description="Gly residues" evidence="1">
    <location>
        <begin position="86"/>
        <end position="95"/>
    </location>
</feature>
<feature type="non-terminal residue" evidence="2">
    <location>
        <position position="1"/>
    </location>
</feature>
<organism evidence="2 3">
    <name type="scientific">Cryomyces antarcticus</name>
    <dbReference type="NCBI Taxonomy" id="329879"/>
    <lineage>
        <taxon>Eukaryota</taxon>
        <taxon>Fungi</taxon>
        <taxon>Dikarya</taxon>
        <taxon>Ascomycota</taxon>
        <taxon>Pezizomycotina</taxon>
        <taxon>Dothideomycetes</taxon>
        <taxon>Dothideomycetes incertae sedis</taxon>
        <taxon>Cryomyces</taxon>
    </lineage>
</organism>
<evidence type="ECO:0000313" key="3">
    <source>
        <dbReference type="Proteomes" id="UP001357485"/>
    </source>
</evidence>
<dbReference type="InterPro" id="IPR012340">
    <property type="entry name" value="NA-bd_OB-fold"/>
</dbReference>
<dbReference type="Gene3D" id="2.40.50.140">
    <property type="entry name" value="Nucleic acid-binding proteins"/>
    <property type="match status" value="1"/>
</dbReference>
<feature type="compositionally biased region" description="Gly residues" evidence="1">
    <location>
        <begin position="8"/>
        <end position="20"/>
    </location>
</feature>
<evidence type="ECO:0008006" key="4">
    <source>
        <dbReference type="Google" id="ProtNLM"/>
    </source>
</evidence>
<name>A0ABR0LP41_9PEZI</name>
<dbReference type="Proteomes" id="UP001357485">
    <property type="component" value="Unassembled WGS sequence"/>
</dbReference>
<sequence length="163" mass="17170">PRSSTTGDGNGDGNGNGSGVGRVRVQIFRPWKASLPTAAVGDAVLLRNFAVKSRHHEPFLLSAESSAWCVWRYNSTHDNGDAREGSAGGGHGGAQGPKPVSARKASGECKGTAGRAVEECKGPPVEVGESERERIAALRRWWEVDGQRDAGVEDAERAVHGAE</sequence>
<protein>
    <recommendedName>
        <fullName evidence="4">Telomeric single stranded DNA binding POT1/Cdc13 domain-containing protein</fullName>
    </recommendedName>
</protein>
<reference evidence="2 3" key="1">
    <citation type="submission" date="2023-08" db="EMBL/GenBank/DDBJ databases">
        <title>Black Yeasts Isolated from many extreme environments.</title>
        <authorList>
            <person name="Coleine C."/>
            <person name="Stajich J.E."/>
            <person name="Selbmann L."/>
        </authorList>
    </citation>
    <scope>NUCLEOTIDE SEQUENCE [LARGE SCALE GENOMIC DNA]</scope>
    <source>
        <strain evidence="2 3">CCFEE 536</strain>
    </source>
</reference>
<dbReference type="SUPFAM" id="SSF50249">
    <property type="entry name" value="Nucleic acid-binding proteins"/>
    <property type="match status" value="1"/>
</dbReference>
<dbReference type="EMBL" id="JAVRRA010016704">
    <property type="protein sequence ID" value="KAK5201318.1"/>
    <property type="molecule type" value="Genomic_DNA"/>
</dbReference>
<gene>
    <name evidence="2" type="ORF">LTR16_003090</name>
</gene>
<comment type="caution">
    <text evidence="2">The sequence shown here is derived from an EMBL/GenBank/DDBJ whole genome shotgun (WGS) entry which is preliminary data.</text>
</comment>
<evidence type="ECO:0000256" key="1">
    <source>
        <dbReference type="SAM" id="MobiDB-lite"/>
    </source>
</evidence>
<feature type="region of interest" description="Disordered" evidence="1">
    <location>
        <begin position="78"/>
        <end position="114"/>
    </location>
</feature>
<keyword evidence="3" id="KW-1185">Reference proteome</keyword>